<dbReference type="Proteomes" id="UP000596035">
    <property type="component" value="Chromosome"/>
</dbReference>
<name>A0A1Z2XUB6_9FIRM</name>
<dbReference type="Proteomes" id="UP000196710">
    <property type="component" value="Chromosome"/>
</dbReference>
<organism evidence="2 4">
    <name type="scientific">Acutalibacter muris</name>
    <dbReference type="NCBI Taxonomy" id="1796620"/>
    <lineage>
        <taxon>Bacteria</taxon>
        <taxon>Bacillati</taxon>
        <taxon>Bacillota</taxon>
        <taxon>Clostridia</taxon>
        <taxon>Eubacteriales</taxon>
        <taxon>Acutalibacteraceae</taxon>
        <taxon>Acutalibacter</taxon>
    </lineage>
</organism>
<evidence type="ECO:0000313" key="3">
    <source>
        <dbReference type="Proteomes" id="UP000196710"/>
    </source>
</evidence>
<proteinExistence type="predicted"/>
<gene>
    <name evidence="1" type="ORF">ADH66_16000</name>
    <name evidence="2" type="ORF">I5Q82_06375</name>
</gene>
<evidence type="ECO:0000313" key="1">
    <source>
        <dbReference type="EMBL" id="ASB42023.1"/>
    </source>
</evidence>
<reference evidence="3" key="2">
    <citation type="submission" date="2017-05" db="EMBL/GenBank/DDBJ databases">
        <title>Improved OligoMM genomes.</title>
        <authorList>
            <person name="Garzetti D."/>
        </authorList>
    </citation>
    <scope>NUCLEOTIDE SEQUENCE [LARGE SCALE GENOMIC DNA]</scope>
    <source>
        <strain evidence="3">KB18</strain>
    </source>
</reference>
<reference evidence="1" key="1">
    <citation type="journal article" date="2017" name="Genome Announc.">
        <title>High-Quality Whole-Genome Sequences of the Oligo-Mouse-Microbiota Bacterial Community.</title>
        <authorList>
            <person name="Garzetti D."/>
            <person name="Brugiroux S."/>
            <person name="Bunk B."/>
            <person name="Pukall R."/>
            <person name="McCoy K.D."/>
            <person name="Macpherson A.J."/>
            <person name="Stecher B."/>
        </authorList>
    </citation>
    <scope>NUCLEOTIDE SEQUENCE</scope>
    <source>
        <strain evidence="1">KB18</strain>
    </source>
</reference>
<keyword evidence="3" id="KW-1185">Reference proteome</keyword>
<evidence type="ECO:0000313" key="2">
    <source>
        <dbReference type="EMBL" id="QQR31291.1"/>
    </source>
</evidence>
<dbReference type="AlphaFoldDB" id="A0A1Z2XUB6"/>
<evidence type="ECO:0000313" key="4">
    <source>
        <dbReference type="Proteomes" id="UP000596035"/>
    </source>
</evidence>
<dbReference type="KEGG" id="amur:ADH66_16000"/>
<dbReference type="EMBL" id="CP021422">
    <property type="protein sequence ID" value="ASB42023.1"/>
    <property type="molecule type" value="Genomic_DNA"/>
</dbReference>
<sequence>MADEKYTIPENPQYKIADIRKLKDTDPASATETFNPVFEPILESVDYLNKHKAALDTAGKVPESQLPALGGHIAQAEAPGNTNLLWIDTANGNIIKFYDSVAKSWKPAAAVWS</sequence>
<dbReference type="RefSeq" id="WP_066538785.1">
    <property type="nucleotide sequence ID" value="NZ_CP021422.1"/>
</dbReference>
<dbReference type="EMBL" id="CP065321">
    <property type="protein sequence ID" value="QQR31291.1"/>
    <property type="molecule type" value="Genomic_DNA"/>
</dbReference>
<accession>A0A1Z2XUB6</accession>
<protein>
    <submittedName>
        <fullName evidence="2">Uncharacterized protein</fullName>
    </submittedName>
</protein>
<reference evidence="2 4" key="3">
    <citation type="submission" date="2020-11" db="EMBL/GenBank/DDBJ databases">
        <title>Closed and high quality bacterial genomes of the OMM12 community.</title>
        <authorList>
            <person name="Marbouty M."/>
            <person name="Lamy-Besnier Q."/>
            <person name="Debarbieux L."/>
            <person name="Koszul R."/>
        </authorList>
    </citation>
    <scope>NUCLEOTIDE SEQUENCE [LARGE SCALE GENOMIC DNA]</scope>
    <source>
        <strain evidence="2 4">KB18</strain>
    </source>
</reference>